<feature type="compositionally biased region" description="Pro residues" evidence="1">
    <location>
        <begin position="13"/>
        <end position="23"/>
    </location>
</feature>
<protein>
    <submittedName>
        <fullName evidence="2">Uncharacterized protein</fullName>
    </submittedName>
</protein>
<sequence>MTRGVQVIDIPPEGTPDPRPPNPAQEQKKKTSCAADSPLLRRTPCAAASDAEIPPVMAFDETRAPGLLVHVLPSAVHPGPTAARWC</sequence>
<reference evidence="2 3" key="1">
    <citation type="submission" date="2021-08" db="EMBL/GenBank/DDBJ databases">
        <title>Draft Genome Sequence of Phanerochaete sordida strain YK-624.</title>
        <authorList>
            <person name="Mori T."/>
            <person name="Dohra H."/>
            <person name="Suzuki T."/>
            <person name="Kawagishi H."/>
            <person name="Hirai H."/>
        </authorList>
    </citation>
    <scope>NUCLEOTIDE SEQUENCE [LARGE SCALE GENOMIC DNA]</scope>
    <source>
        <strain evidence="2 3">YK-624</strain>
    </source>
</reference>
<evidence type="ECO:0000256" key="1">
    <source>
        <dbReference type="SAM" id="MobiDB-lite"/>
    </source>
</evidence>
<proteinExistence type="predicted"/>
<evidence type="ECO:0000313" key="2">
    <source>
        <dbReference type="EMBL" id="GJE98657.1"/>
    </source>
</evidence>
<dbReference type="EMBL" id="BPQB01000092">
    <property type="protein sequence ID" value="GJE98657.1"/>
    <property type="molecule type" value="Genomic_DNA"/>
</dbReference>
<organism evidence="2 3">
    <name type="scientific">Phanerochaete sordida</name>
    <dbReference type="NCBI Taxonomy" id="48140"/>
    <lineage>
        <taxon>Eukaryota</taxon>
        <taxon>Fungi</taxon>
        <taxon>Dikarya</taxon>
        <taxon>Basidiomycota</taxon>
        <taxon>Agaricomycotina</taxon>
        <taxon>Agaricomycetes</taxon>
        <taxon>Polyporales</taxon>
        <taxon>Phanerochaetaceae</taxon>
        <taxon>Phanerochaete</taxon>
    </lineage>
</organism>
<gene>
    <name evidence="2" type="ORF">PsYK624_148920</name>
</gene>
<keyword evidence="3" id="KW-1185">Reference proteome</keyword>
<dbReference type="Proteomes" id="UP000703269">
    <property type="component" value="Unassembled WGS sequence"/>
</dbReference>
<comment type="caution">
    <text evidence="2">The sequence shown here is derived from an EMBL/GenBank/DDBJ whole genome shotgun (WGS) entry which is preliminary data.</text>
</comment>
<feature type="region of interest" description="Disordered" evidence="1">
    <location>
        <begin position="1"/>
        <end position="38"/>
    </location>
</feature>
<dbReference type="AlphaFoldDB" id="A0A9P3GNC6"/>
<accession>A0A9P3GNC6</accession>
<name>A0A9P3GNC6_9APHY</name>
<evidence type="ECO:0000313" key="3">
    <source>
        <dbReference type="Proteomes" id="UP000703269"/>
    </source>
</evidence>